<evidence type="ECO:0000313" key="8">
    <source>
        <dbReference type="EMBL" id="CAE7756958.1"/>
    </source>
</evidence>
<dbReference type="Gene3D" id="1.20.1740.10">
    <property type="entry name" value="Amino acid/polyamine transporter I"/>
    <property type="match status" value="1"/>
</dbReference>
<evidence type="ECO:0000256" key="3">
    <source>
        <dbReference type="ARBA" id="ARBA00022989"/>
    </source>
</evidence>
<organism evidence="8 9">
    <name type="scientific">Symbiodinium pilosum</name>
    <name type="common">Dinoflagellate</name>
    <dbReference type="NCBI Taxonomy" id="2952"/>
    <lineage>
        <taxon>Eukaryota</taxon>
        <taxon>Sar</taxon>
        <taxon>Alveolata</taxon>
        <taxon>Dinophyceae</taxon>
        <taxon>Suessiales</taxon>
        <taxon>Symbiodiniaceae</taxon>
        <taxon>Symbiodinium</taxon>
    </lineage>
</organism>
<comment type="caution">
    <text evidence="8">The sequence shown here is derived from an EMBL/GenBank/DDBJ whole genome shotgun (WGS) entry which is preliminary data.</text>
</comment>
<feature type="transmembrane region" description="Helical" evidence="6">
    <location>
        <begin position="168"/>
        <end position="186"/>
    </location>
</feature>
<feature type="transmembrane region" description="Helical" evidence="6">
    <location>
        <begin position="193"/>
        <end position="213"/>
    </location>
</feature>
<sequence>MPTEEIVSVVPELLQPAPPGGHPPSGNEAQSSPLSHKEERDVKERTGHGRQLSAFQTYVNLVTVVIGAGIMALPQLPLRGGWVLSALILLVVILSTAESGLHMWKAFMASEGRMSTYEDLGREAWGPLGQVLAAVVANLFLFGIYSAYTVLIGMQLENLSQNALDKQHWILILYPAFLALALVPDLSALSRLVPFGMVAACATAACIIGKSMMDSRRWKDWDQHQEMHSPWPQESVMALGVVLATCIGAMTFHPVVPAVLQDMAQPEEFPRAMLGAATTCGILYLAVMLWGYHGYGVFIRQDIVQSMTHSPANLEEALSNSEVWDWMGEKSLWVPPLVSSLVLVNIILSMPIMMMAVFYSVQDFKPFAPHLKPGSWANWIMRMTLVTSVWDAT</sequence>
<dbReference type="InterPro" id="IPR013057">
    <property type="entry name" value="AA_transpt_TM"/>
</dbReference>
<accession>A0A812XYA4</accession>
<evidence type="ECO:0000256" key="6">
    <source>
        <dbReference type="SAM" id="Phobius"/>
    </source>
</evidence>
<dbReference type="EMBL" id="CAJNIZ010046802">
    <property type="protein sequence ID" value="CAE7756958.1"/>
    <property type="molecule type" value="Genomic_DNA"/>
</dbReference>
<gene>
    <name evidence="8" type="primary">AVT1C</name>
    <name evidence="8" type="ORF">SPIL2461_LOCUS22020</name>
</gene>
<feature type="transmembrane region" description="Helical" evidence="6">
    <location>
        <begin position="82"/>
        <end position="104"/>
    </location>
</feature>
<name>A0A812XYA4_SYMPI</name>
<keyword evidence="9" id="KW-1185">Reference proteome</keyword>
<reference evidence="8" key="1">
    <citation type="submission" date="2021-02" db="EMBL/GenBank/DDBJ databases">
        <authorList>
            <person name="Dougan E. K."/>
            <person name="Rhodes N."/>
            <person name="Thang M."/>
            <person name="Chan C."/>
        </authorList>
    </citation>
    <scope>NUCLEOTIDE SEQUENCE</scope>
</reference>
<dbReference type="OrthoDB" id="655540at2759"/>
<evidence type="ECO:0000256" key="5">
    <source>
        <dbReference type="SAM" id="MobiDB-lite"/>
    </source>
</evidence>
<comment type="subcellular location">
    <subcellularLocation>
        <location evidence="1">Membrane</location>
        <topology evidence="1">Multi-pass membrane protein</topology>
    </subcellularLocation>
</comment>
<feature type="transmembrane region" description="Helical" evidence="6">
    <location>
        <begin position="337"/>
        <end position="361"/>
    </location>
</feature>
<protein>
    <submittedName>
        <fullName evidence="8">AVT1C protein</fullName>
    </submittedName>
</protein>
<proteinExistence type="predicted"/>
<feature type="domain" description="Amino acid transporter transmembrane" evidence="7">
    <location>
        <begin position="51"/>
        <end position="362"/>
    </location>
</feature>
<dbReference type="AlphaFoldDB" id="A0A812XYA4"/>
<feature type="transmembrane region" description="Helical" evidence="6">
    <location>
        <begin position="125"/>
        <end position="148"/>
    </location>
</feature>
<keyword evidence="3 6" id="KW-1133">Transmembrane helix</keyword>
<dbReference type="GO" id="GO:0015179">
    <property type="term" value="F:L-amino acid transmembrane transporter activity"/>
    <property type="evidence" value="ECO:0007669"/>
    <property type="project" value="TreeGrafter"/>
</dbReference>
<feature type="region of interest" description="Disordered" evidence="5">
    <location>
        <begin position="13"/>
        <end position="47"/>
    </location>
</feature>
<evidence type="ECO:0000259" key="7">
    <source>
        <dbReference type="Pfam" id="PF01490"/>
    </source>
</evidence>
<feature type="transmembrane region" description="Helical" evidence="6">
    <location>
        <begin position="236"/>
        <end position="260"/>
    </location>
</feature>
<evidence type="ECO:0000256" key="4">
    <source>
        <dbReference type="ARBA" id="ARBA00023136"/>
    </source>
</evidence>
<dbReference type="Proteomes" id="UP000649617">
    <property type="component" value="Unassembled WGS sequence"/>
</dbReference>
<dbReference type="PANTHER" id="PTHR22950">
    <property type="entry name" value="AMINO ACID TRANSPORTER"/>
    <property type="match status" value="1"/>
</dbReference>
<keyword evidence="4 6" id="KW-0472">Membrane</keyword>
<dbReference type="GO" id="GO:0016020">
    <property type="term" value="C:membrane"/>
    <property type="evidence" value="ECO:0007669"/>
    <property type="project" value="UniProtKB-SubCell"/>
</dbReference>
<keyword evidence="2 6" id="KW-0812">Transmembrane</keyword>
<feature type="transmembrane region" description="Helical" evidence="6">
    <location>
        <begin position="58"/>
        <end position="76"/>
    </location>
</feature>
<evidence type="ECO:0000256" key="1">
    <source>
        <dbReference type="ARBA" id="ARBA00004141"/>
    </source>
</evidence>
<feature type="compositionally biased region" description="Basic and acidic residues" evidence="5">
    <location>
        <begin position="35"/>
        <end position="47"/>
    </location>
</feature>
<feature type="transmembrane region" description="Helical" evidence="6">
    <location>
        <begin position="272"/>
        <end position="292"/>
    </location>
</feature>
<dbReference type="Pfam" id="PF01490">
    <property type="entry name" value="Aa_trans"/>
    <property type="match status" value="1"/>
</dbReference>
<evidence type="ECO:0000313" key="9">
    <source>
        <dbReference type="Proteomes" id="UP000649617"/>
    </source>
</evidence>
<evidence type="ECO:0000256" key="2">
    <source>
        <dbReference type="ARBA" id="ARBA00022692"/>
    </source>
</evidence>